<evidence type="ECO:0000313" key="3">
    <source>
        <dbReference type="Proteomes" id="UP001056035"/>
    </source>
</evidence>
<accession>A0ABY5DSA2</accession>
<feature type="transmembrane region" description="Helical" evidence="1">
    <location>
        <begin position="339"/>
        <end position="356"/>
    </location>
</feature>
<dbReference type="InterPro" id="IPR021941">
    <property type="entry name" value="DUF3556_TM"/>
</dbReference>
<reference evidence="2 3" key="1">
    <citation type="submission" date="2022-06" db="EMBL/GenBank/DDBJ databases">
        <title>Paraconexibacter antarcticus.</title>
        <authorList>
            <person name="Kim C.S."/>
        </authorList>
    </citation>
    <scope>NUCLEOTIDE SEQUENCE [LARGE SCALE GENOMIC DNA]</scope>
    <source>
        <strain evidence="2 3">02-257</strain>
    </source>
</reference>
<evidence type="ECO:0000256" key="1">
    <source>
        <dbReference type="SAM" id="Phobius"/>
    </source>
</evidence>
<name>A0ABY5DSA2_9ACTN</name>
<feature type="transmembrane region" description="Helical" evidence="1">
    <location>
        <begin position="362"/>
        <end position="379"/>
    </location>
</feature>
<dbReference type="Pfam" id="PF12077">
    <property type="entry name" value="DUF3556"/>
    <property type="match status" value="1"/>
</dbReference>
<sequence>MGFINPAPVPFDVEEWKQKPHLERIKPLAQDWGINGFGTPYAIYVLYIVKLVGFSLGAIAVIGGTTSGLGGLGDFSDWWTQPIVWQKFVAWMILWEIIGLGSSSMALSFRFLPPIGSSIAWLRPGTIRLPPWPDKVPLTAGNRRTLVDVGLYAGVLVTGFHLLLADGKLDGTTGVLRLDTTWIVALLVCWGLLGLRDKVAYLCGRPELYGLLMIVFLFPLKNLIVASQITMVCIWFGAASSKLNHHFPSVVAVMISNTPWNRSKTMKRRLWMNHPEDQRASPFAAFAAHTGTAMEFGLPALLFVTHKGTLGWIAVVGMIIFHVHITSTFPLAVPLEWNLFMIFGTLLMFGHYGVPLNTLDSAPLLVILLASGIAVPVLGNMRPDLISFLPSMRYYAGNWATSQWLFRRDTGAEEKLDATIKKSAPVVARQLATLYDEDLAEIFLTKALAFRAMHPHGRALNGLLPHAAVDGDVEAYKVREGEFLCGALVGWNFGDGHFHGKQLLDAVQEQCHFAPGELRIITLESQPIQVQTQQYKIWDAATGLVEEGEVKVADMLSRQPWLDLSYDFPVHVRTRVDAPAAAAPARQPAAAG</sequence>
<feature type="transmembrane region" description="Helical" evidence="1">
    <location>
        <begin position="208"/>
        <end position="237"/>
    </location>
</feature>
<feature type="transmembrane region" description="Helical" evidence="1">
    <location>
        <begin position="88"/>
        <end position="109"/>
    </location>
</feature>
<feature type="transmembrane region" description="Helical" evidence="1">
    <location>
        <begin position="176"/>
        <end position="196"/>
    </location>
</feature>
<keyword evidence="3" id="KW-1185">Reference proteome</keyword>
<keyword evidence="1" id="KW-0472">Membrane</keyword>
<dbReference type="EMBL" id="CP098502">
    <property type="protein sequence ID" value="UTI63570.1"/>
    <property type="molecule type" value="Genomic_DNA"/>
</dbReference>
<feature type="transmembrane region" description="Helical" evidence="1">
    <location>
        <begin position="310"/>
        <end position="332"/>
    </location>
</feature>
<feature type="transmembrane region" description="Helical" evidence="1">
    <location>
        <begin position="145"/>
        <end position="164"/>
    </location>
</feature>
<keyword evidence="1" id="KW-0812">Transmembrane</keyword>
<organism evidence="2 3">
    <name type="scientific">Paraconexibacter antarcticus</name>
    <dbReference type="NCBI Taxonomy" id="2949664"/>
    <lineage>
        <taxon>Bacteria</taxon>
        <taxon>Bacillati</taxon>
        <taxon>Actinomycetota</taxon>
        <taxon>Thermoleophilia</taxon>
        <taxon>Solirubrobacterales</taxon>
        <taxon>Paraconexibacteraceae</taxon>
        <taxon>Paraconexibacter</taxon>
    </lineage>
</organism>
<keyword evidence="1" id="KW-1133">Transmembrane helix</keyword>
<feature type="transmembrane region" description="Helical" evidence="1">
    <location>
        <begin position="44"/>
        <end position="68"/>
    </location>
</feature>
<dbReference type="RefSeq" id="WP_254570295.1">
    <property type="nucleotide sequence ID" value="NZ_CP098502.1"/>
</dbReference>
<dbReference type="Proteomes" id="UP001056035">
    <property type="component" value="Chromosome"/>
</dbReference>
<proteinExistence type="predicted"/>
<evidence type="ECO:0000313" key="2">
    <source>
        <dbReference type="EMBL" id="UTI63570.1"/>
    </source>
</evidence>
<feature type="transmembrane region" description="Helical" evidence="1">
    <location>
        <begin position="281"/>
        <end position="304"/>
    </location>
</feature>
<protein>
    <submittedName>
        <fullName evidence="2">DUF3556 domain-containing protein</fullName>
    </submittedName>
</protein>
<gene>
    <name evidence="2" type="ORF">NBH00_19780</name>
</gene>